<gene>
    <name evidence="4" type="ORF">JCR33_11640</name>
</gene>
<feature type="domain" description="STAS" evidence="3">
    <location>
        <begin position="4"/>
        <end position="113"/>
    </location>
</feature>
<name>A0A934IQB9_9HYPH</name>
<dbReference type="EMBL" id="JAEKJA010000008">
    <property type="protein sequence ID" value="MBJ3776347.1"/>
    <property type="molecule type" value="Genomic_DNA"/>
</dbReference>
<sequence length="116" mass="12182">MSELAIQHEEVGPVLVLVLSGRIDSATAKTLETEILGRLGQGVARIVIDLAKVEYISSAGLRVILLGGKKAKAGGGAIVLCTLQPAIRDVFEISGFLRLFEVTPTRTEAVSVARAA</sequence>
<accession>A0A934IQB9</accession>
<reference evidence="4" key="1">
    <citation type="submission" date="2020-12" db="EMBL/GenBank/DDBJ databases">
        <title>Bacterial taxonomy.</title>
        <authorList>
            <person name="Pan X."/>
        </authorList>
    </citation>
    <scope>NUCLEOTIDE SEQUENCE</scope>
    <source>
        <strain evidence="4">B2012</strain>
    </source>
</reference>
<evidence type="ECO:0000313" key="4">
    <source>
        <dbReference type="EMBL" id="MBJ3776347.1"/>
    </source>
</evidence>
<dbReference type="Proteomes" id="UP000609531">
    <property type="component" value="Unassembled WGS sequence"/>
</dbReference>
<protein>
    <recommendedName>
        <fullName evidence="2">Anti-sigma factor antagonist</fullName>
    </recommendedName>
</protein>
<dbReference type="PANTHER" id="PTHR33495:SF2">
    <property type="entry name" value="ANTI-SIGMA FACTOR ANTAGONIST TM_1081-RELATED"/>
    <property type="match status" value="1"/>
</dbReference>
<dbReference type="CDD" id="cd07043">
    <property type="entry name" value="STAS_anti-anti-sigma_factors"/>
    <property type="match status" value="1"/>
</dbReference>
<dbReference type="AlphaFoldDB" id="A0A934IQB9"/>
<dbReference type="InterPro" id="IPR002645">
    <property type="entry name" value="STAS_dom"/>
</dbReference>
<dbReference type="Gene3D" id="3.30.750.24">
    <property type="entry name" value="STAS domain"/>
    <property type="match status" value="1"/>
</dbReference>
<evidence type="ECO:0000313" key="5">
    <source>
        <dbReference type="Proteomes" id="UP000609531"/>
    </source>
</evidence>
<comment type="caution">
    <text evidence="4">The sequence shown here is derived from an EMBL/GenBank/DDBJ whole genome shotgun (WGS) entry which is preliminary data.</text>
</comment>
<evidence type="ECO:0000256" key="1">
    <source>
        <dbReference type="ARBA" id="ARBA00009013"/>
    </source>
</evidence>
<evidence type="ECO:0000259" key="3">
    <source>
        <dbReference type="PROSITE" id="PS50801"/>
    </source>
</evidence>
<keyword evidence="5" id="KW-1185">Reference proteome</keyword>
<organism evidence="4 5">
    <name type="scientific">Acuticoccus mangrovi</name>
    <dbReference type="NCBI Taxonomy" id="2796142"/>
    <lineage>
        <taxon>Bacteria</taxon>
        <taxon>Pseudomonadati</taxon>
        <taxon>Pseudomonadota</taxon>
        <taxon>Alphaproteobacteria</taxon>
        <taxon>Hyphomicrobiales</taxon>
        <taxon>Amorphaceae</taxon>
        <taxon>Acuticoccus</taxon>
    </lineage>
</organism>
<proteinExistence type="inferred from homology"/>
<dbReference type="InterPro" id="IPR036513">
    <property type="entry name" value="STAS_dom_sf"/>
</dbReference>
<dbReference type="PANTHER" id="PTHR33495">
    <property type="entry name" value="ANTI-SIGMA FACTOR ANTAGONIST TM_1081-RELATED-RELATED"/>
    <property type="match status" value="1"/>
</dbReference>
<dbReference type="GO" id="GO:0043856">
    <property type="term" value="F:anti-sigma factor antagonist activity"/>
    <property type="evidence" value="ECO:0007669"/>
    <property type="project" value="InterPro"/>
</dbReference>
<dbReference type="InterPro" id="IPR003658">
    <property type="entry name" value="Anti-sigma_ant"/>
</dbReference>
<evidence type="ECO:0000256" key="2">
    <source>
        <dbReference type="RuleBase" id="RU003749"/>
    </source>
</evidence>
<comment type="similarity">
    <text evidence="1 2">Belongs to the anti-sigma-factor antagonist family.</text>
</comment>
<dbReference type="NCBIfam" id="TIGR00377">
    <property type="entry name" value="ant_ant_sig"/>
    <property type="match status" value="1"/>
</dbReference>
<dbReference type="Pfam" id="PF01740">
    <property type="entry name" value="STAS"/>
    <property type="match status" value="1"/>
</dbReference>
<dbReference type="RefSeq" id="WP_198882250.1">
    <property type="nucleotide sequence ID" value="NZ_JAEKJA010000008.1"/>
</dbReference>
<dbReference type="SUPFAM" id="SSF52091">
    <property type="entry name" value="SpoIIaa-like"/>
    <property type="match status" value="1"/>
</dbReference>
<dbReference type="PROSITE" id="PS50801">
    <property type="entry name" value="STAS"/>
    <property type="match status" value="1"/>
</dbReference>